<sequence length="78" mass="8774">MKTHDKKKPSKFRLVNKSVEKLEVGEVRYPYKLGRYKGVSVGRRKDGYFVATHRASSKSYSSPSAIPNSVIAKIEETG</sequence>
<gene>
    <name evidence="1" type="ORF">LCGC14_2108610</name>
</gene>
<comment type="caution">
    <text evidence="1">The sequence shown here is derived from an EMBL/GenBank/DDBJ whole genome shotgun (WGS) entry which is preliminary data.</text>
</comment>
<protein>
    <submittedName>
        <fullName evidence="1">Uncharacterized protein</fullName>
    </submittedName>
</protein>
<evidence type="ECO:0000313" key="1">
    <source>
        <dbReference type="EMBL" id="KKL70062.1"/>
    </source>
</evidence>
<proteinExistence type="predicted"/>
<organism evidence="1">
    <name type="scientific">marine sediment metagenome</name>
    <dbReference type="NCBI Taxonomy" id="412755"/>
    <lineage>
        <taxon>unclassified sequences</taxon>
        <taxon>metagenomes</taxon>
        <taxon>ecological metagenomes</taxon>
    </lineage>
</organism>
<dbReference type="EMBL" id="LAZR01026006">
    <property type="protein sequence ID" value="KKL70062.1"/>
    <property type="molecule type" value="Genomic_DNA"/>
</dbReference>
<name>A0A0F9H421_9ZZZZ</name>
<reference evidence="1" key="1">
    <citation type="journal article" date="2015" name="Nature">
        <title>Complex archaea that bridge the gap between prokaryotes and eukaryotes.</title>
        <authorList>
            <person name="Spang A."/>
            <person name="Saw J.H."/>
            <person name="Jorgensen S.L."/>
            <person name="Zaremba-Niedzwiedzka K."/>
            <person name="Martijn J."/>
            <person name="Lind A.E."/>
            <person name="van Eijk R."/>
            <person name="Schleper C."/>
            <person name="Guy L."/>
            <person name="Ettema T.J."/>
        </authorList>
    </citation>
    <scope>NUCLEOTIDE SEQUENCE</scope>
</reference>
<accession>A0A0F9H421</accession>
<dbReference type="AlphaFoldDB" id="A0A0F9H421"/>